<gene>
    <name evidence="1" type="ORF">IFJ97_03620</name>
</gene>
<protein>
    <recommendedName>
        <fullName evidence="3">DUF2007 domain-containing protein</fullName>
    </recommendedName>
</protein>
<sequence length="89" mass="9537">MEHQWIVVHTAQGEPEETQVRSFLNAHGISTSARGEALRKTHGLTLDGLGQVEILVAPENAADARALLAAAEQGDLRISDDEGRLPDPS</sequence>
<evidence type="ECO:0000313" key="1">
    <source>
        <dbReference type="EMBL" id="MBD3870432.1"/>
    </source>
</evidence>
<reference evidence="1 2" key="1">
    <citation type="submission" date="2020-08" db="EMBL/GenBank/DDBJ databases">
        <title>Acidobacteriota in marine sediments use diverse sulfur dissimilation pathways.</title>
        <authorList>
            <person name="Wasmund K."/>
        </authorList>
    </citation>
    <scope>NUCLEOTIDE SEQUENCE [LARGE SCALE GENOMIC DNA]</scope>
    <source>
        <strain evidence="1">MAG AM3-A</strain>
    </source>
</reference>
<dbReference type="EMBL" id="JACXWA010000062">
    <property type="protein sequence ID" value="MBD3870432.1"/>
    <property type="molecule type" value="Genomic_DNA"/>
</dbReference>
<evidence type="ECO:0000313" key="2">
    <source>
        <dbReference type="Proteomes" id="UP000598633"/>
    </source>
</evidence>
<accession>A0A8J6XX37</accession>
<dbReference type="Proteomes" id="UP000598633">
    <property type="component" value="Unassembled WGS sequence"/>
</dbReference>
<organism evidence="1 2">
    <name type="scientific">Candidatus Sulfomarinibacter kjeldsenii</name>
    <dbReference type="NCBI Taxonomy" id="2885994"/>
    <lineage>
        <taxon>Bacteria</taxon>
        <taxon>Pseudomonadati</taxon>
        <taxon>Acidobacteriota</taxon>
        <taxon>Thermoanaerobaculia</taxon>
        <taxon>Thermoanaerobaculales</taxon>
        <taxon>Candidatus Sulfomarinibacteraceae</taxon>
        <taxon>Candidatus Sulfomarinibacter</taxon>
    </lineage>
</organism>
<dbReference type="AlphaFoldDB" id="A0A8J6XX37"/>
<name>A0A8J6XX37_9BACT</name>
<comment type="caution">
    <text evidence="1">The sequence shown here is derived from an EMBL/GenBank/DDBJ whole genome shotgun (WGS) entry which is preliminary data.</text>
</comment>
<evidence type="ECO:0008006" key="3">
    <source>
        <dbReference type="Google" id="ProtNLM"/>
    </source>
</evidence>
<proteinExistence type="predicted"/>